<dbReference type="InterPro" id="IPR035396">
    <property type="entry name" value="Bac_rhamnosid6H"/>
</dbReference>
<dbReference type="PANTHER" id="PTHR34987:SF6">
    <property type="entry name" value="ALPHA-L-RHAMNOSIDASE SIX-HAIRPIN GLYCOSIDASE DOMAIN-CONTAINING PROTEIN"/>
    <property type="match status" value="1"/>
</dbReference>
<dbReference type="Proteomes" id="UP000515679">
    <property type="component" value="Chromosome"/>
</dbReference>
<dbReference type="RefSeq" id="WP_182302589.1">
    <property type="nucleotide sequence ID" value="NZ_CP041969.1"/>
</dbReference>
<dbReference type="EMBL" id="CP041969">
    <property type="protein sequence ID" value="QMV41231.1"/>
    <property type="molecule type" value="Genomic_DNA"/>
</dbReference>
<sequence length="558" mass="62509">MIIGDKKDSRTRAYITPKRIVWQSSEESATVEGAEVLLREHNGQATLTASEACLLRNEEEASAGLLLDFGKECHGGIEITVWTAEEMRKTSRIRVRFGESVMEAMSEIEGGSATNDHAVRDLIVPISSFMGTTEIGQTGFRFVRIDLLDRNSYIQIKSIRAVALYRDLEYKGSFRSSDPLLDEIWMTGAYTVHLNMQNYLWDGIKRDRLVWVGDLHPEISTIHAVFGRNEVVSDSLDLIRDETPLPRWMNNFPSYSMWWILIQHDWYLQHGDKRYLAEQRTYLTGLLSQLIEQIAEDGSFQAPEPFLDWPTRSNERAVQAGVHALALLAIAAGKALCEHLQEHATAERCQGAIEKLRKPIPGHGNSKQAAALMALSGLADPATVNDEVLSVDGAHRISTFLGYYVLKAKGEAGDITGSLDVIRQYWGGMLALGATTFWEDFDIRWLENAARIDELTPPGKVDVHGTYGDYCYVGFRHSLCHGWASGPTAWLSEYVLGVQTIEPGCATVRIKPRLGDLDWVEGTYPTPHGEIRVRHEKQRDGSVISQIEAPEPIRVITE</sequence>
<dbReference type="Gene3D" id="2.60.120.260">
    <property type="entry name" value="Galactose-binding domain-like"/>
    <property type="match status" value="1"/>
</dbReference>
<keyword evidence="4" id="KW-1185">Reference proteome</keyword>
<dbReference type="Pfam" id="PF17389">
    <property type="entry name" value="Bac_rhamnosid6H"/>
    <property type="match status" value="1"/>
</dbReference>
<gene>
    <name evidence="3" type="ORF">FPL14_08510</name>
</gene>
<dbReference type="Gene3D" id="2.60.420.10">
    <property type="entry name" value="Maltose phosphorylase, domain 3"/>
    <property type="match status" value="1"/>
</dbReference>
<dbReference type="InterPro" id="IPR035398">
    <property type="entry name" value="Bac_rhamnosid_C"/>
</dbReference>
<evidence type="ECO:0000259" key="2">
    <source>
        <dbReference type="Pfam" id="PF17390"/>
    </source>
</evidence>
<name>A0A7G5BW97_9BACL</name>
<dbReference type="AlphaFoldDB" id="A0A7G5BW97"/>
<evidence type="ECO:0000313" key="3">
    <source>
        <dbReference type="EMBL" id="QMV41231.1"/>
    </source>
</evidence>
<dbReference type="Gene3D" id="1.50.10.10">
    <property type="match status" value="1"/>
</dbReference>
<evidence type="ECO:0000259" key="1">
    <source>
        <dbReference type="Pfam" id="PF17389"/>
    </source>
</evidence>
<dbReference type="SUPFAM" id="SSF48208">
    <property type="entry name" value="Six-hairpin glycosidases"/>
    <property type="match status" value="1"/>
</dbReference>
<evidence type="ECO:0000313" key="4">
    <source>
        <dbReference type="Proteomes" id="UP000515679"/>
    </source>
</evidence>
<accession>A0A7G5BW97</accession>
<dbReference type="GO" id="GO:0005975">
    <property type="term" value="P:carbohydrate metabolic process"/>
    <property type="evidence" value="ECO:0007669"/>
    <property type="project" value="InterPro"/>
</dbReference>
<dbReference type="InterPro" id="IPR008928">
    <property type="entry name" value="6-hairpin_glycosidase_sf"/>
</dbReference>
<feature type="domain" description="Alpha-L-rhamnosidase six-hairpin glycosidase" evidence="1">
    <location>
        <begin position="171"/>
        <end position="315"/>
    </location>
</feature>
<proteinExistence type="predicted"/>
<organism evidence="3 4">
    <name type="scientific">Cohnella cholangitidis</name>
    <dbReference type="NCBI Taxonomy" id="2598458"/>
    <lineage>
        <taxon>Bacteria</taxon>
        <taxon>Bacillati</taxon>
        <taxon>Bacillota</taxon>
        <taxon>Bacilli</taxon>
        <taxon>Bacillales</taxon>
        <taxon>Paenibacillaceae</taxon>
        <taxon>Cohnella</taxon>
    </lineage>
</organism>
<protein>
    <submittedName>
        <fullName evidence="3">Bacterial alpha-L-rhamnosidase</fullName>
    </submittedName>
</protein>
<dbReference type="Pfam" id="PF17390">
    <property type="entry name" value="Bac_rhamnosid_C"/>
    <property type="match status" value="1"/>
</dbReference>
<reference evidence="3 4" key="1">
    <citation type="submission" date="2019-07" db="EMBL/GenBank/DDBJ databases">
        <authorList>
            <person name="Kim J.K."/>
            <person name="Cheong H.-M."/>
            <person name="Choi Y."/>
            <person name="Hwang K.J."/>
            <person name="Lee S."/>
            <person name="Choi C."/>
        </authorList>
    </citation>
    <scope>NUCLEOTIDE SEQUENCE [LARGE SCALE GENOMIC DNA]</scope>
    <source>
        <strain evidence="3 4">KS 22</strain>
    </source>
</reference>
<feature type="domain" description="Alpha-L-rhamnosidase C-terminal" evidence="2">
    <location>
        <begin position="497"/>
        <end position="551"/>
    </location>
</feature>
<dbReference type="PANTHER" id="PTHR34987">
    <property type="entry name" value="C, PUTATIVE (AFU_ORTHOLOGUE AFUA_3G02880)-RELATED"/>
    <property type="match status" value="1"/>
</dbReference>
<dbReference type="KEGG" id="cchl:FPL14_08510"/>
<dbReference type="InterPro" id="IPR012341">
    <property type="entry name" value="6hp_glycosidase-like_sf"/>
</dbReference>